<feature type="chain" id="PRO_5038772433" evidence="1">
    <location>
        <begin position="24"/>
        <end position="477"/>
    </location>
</feature>
<dbReference type="SUPFAM" id="SSF75011">
    <property type="entry name" value="3-carboxy-cis,cis-mucoante lactonizing enzyme"/>
    <property type="match status" value="1"/>
</dbReference>
<name>A0A318XRH5_9FIRM</name>
<dbReference type="PANTHER" id="PTHR42754:SF1">
    <property type="entry name" value="LIPOPROTEIN"/>
    <property type="match status" value="1"/>
</dbReference>
<proteinExistence type="predicted"/>
<dbReference type="SUPFAM" id="SSF50998">
    <property type="entry name" value="Quinoprotein alcohol dehydrogenase-like"/>
    <property type="match status" value="1"/>
</dbReference>
<sequence length="477" mass="50812">MKINLKKAVTIGMALSISLSMLAGCSSEEGSKESVADTSAAKVSQADDTAAGKEVKSEIEWISTYNGPDKKDDRMFGAAVASDGSYIAVGNSENADKSETAVYLKYKADGTQEWAKQIPDTHLQAVIETKSGYLAVGSTTSKAEPFFKETAAAAGEPDTNAAAVLFDKEGNIIWAKSFGGSGYDVFTGHMWSGSGYPSVLPNGNFLLLGNTASNDGDFKGRNIGGTDGFLLEIDPQGKLVSVNLYGGSGNDTLHEAIALEDGSILIGGIMNLPTEEKTKKVLPADGMFKGLSDNWDEGSVFVTKLDKNKNILWTKLINAHGPWVVGMTPAKDGGIMVAADGMKETAEEEATSLSLYKLDANGNVIWEKDYSNDKGDTARIFVTSLRGAADGTYLLSGEVHYKSVLEPDSEGMRGWLGCIDETGNLLWERNFEGTDYELHIHAEPAADGGVVLAAQKASEDGDWDAVLIKYAPYVKSK</sequence>
<accession>A0A318XRH5</accession>
<dbReference type="EMBL" id="QKMR01000005">
    <property type="protein sequence ID" value="PYG88726.1"/>
    <property type="molecule type" value="Genomic_DNA"/>
</dbReference>
<gene>
    <name evidence="2" type="ORF">LY28_01080</name>
</gene>
<keyword evidence="3" id="KW-1185">Reference proteome</keyword>
<dbReference type="RefSeq" id="WP_110461149.1">
    <property type="nucleotide sequence ID" value="NZ_QKMR01000005.1"/>
</dbReference>
<dbReference type="AlphaFoldDB" id="A0A318XRH5"/>
<organism evidence="2 3">
    <name type="scientific">Ruminiclostridium sufflavum DSM 19573</name>
    <dbReference type="NCBI Taxonomy" id="1121337"/>
    <lineage>
        <taxon>Bacteria</taxon>
        <taxon>Bacillati</taxon>
        <taxon>Bacillota</taxon>
        <taxon>Clostridia</taxon>
        <taxon>Eubacteriales</taxon>
        <taxon>Oscillospiraceae</taxon>
        <taxon>Ruminiclostridium</taxon>
    </lineage>
</organism>
<protein>
    <submittedName>
        <fullName evidence="2">Uncharacterized protein</fullName>
    </submittedName>
</protein>
<evidence type="ECO:0000256" key="1">
    <source>
        <dbReference type="SAM" id="SignalP"/>
    </source>
</evidence>
<evidence type="ECO:0000313" key="2">
    <source>
        <dbReference type="EMBL" id="PYG88726.1"/>
    </source>
</evidence>
<evidence type="ECO:0000313" key="3">
    <source>
        <dbReference type="Proteomes" id="UP000248132"/>
    </source>
</evidence>
<dbReference type="InterPro" id="IPR015943">
    <property type="entry name" value="WD40/YVTN_repeat-like_dom_sf"/>
</dbReference>
<dbReference type="PROSITE" id="PS51257">
    <property type="entry name" value="PROKAR_LIPOPROTEIN"/>
    <property type="match status" value="1"/>
</dbReference>
<dbReference type="PANTHER" id="PTHR42754">
    <property type="entry name" value="ENDOGLUCANASE"/>
    <property type="match status" value="1"/>
</dbReference>
<dbReference type="InterPro" id="IPR011047">
    <property type="entry name" value="Quinoprotein_ADH-like_sf"/>
</dbReference>
<keyword evidence="1" id="KW-0732">Signal</keyword>
<feature type="signal peptide" evidence="1">
    <location>
        <begin position="1"/>
        <end position="23"/>
    </location>
</feature>
<reference evidence="2 3" key="1">
    <citation type="submission" date="2018-06" db="EMBL/GenBank/DDBJ databases">
        <title>Genomic Encyclopedia of Type Strains, Phase I: the one thousand microbial genomes (KMG-I) project.</title>
        <authorList>
            <person name="Kyrpides N."/>
        </authorList>
    </citation>
    <scope>NUCLEOTIDE SEQUENCE [LARGE SCALE GENOMIC DNA]</scope>
    <source>
        <strain evidence="2 3">DSM 19573</strain>
    </source>
</reference>
<dbReference type="Gene3D" id="2.130.10.10">
    <property type="entry name" value="YVTN repeat-like/Quinoprotein amine dehydrogenase"/>
    <property type="match status" value="1"/>
</dbReference>
<dbReference type="OrthoDB" id="9811934at2"/>
<dbReference type="Proteomes" id="UP000248132">
    <property type="component" value="Unassembled WGS sequence"/>
</dbReference>
<comment type="caution">
    <text evidence="2">The sequence shown here is derived from an EMBL/GenBank/DDBJ whole genome shotgun (WGS) entry which is preliminary data.</text>
</comment>